<protein>
    <submittedName>
        <fullName evidence="2">Uncharacterized protein</fullName>
    </submittedName>
</protein>
<comment type="caution">
    <text evidence="2">The sequence shown here is derived from an EMBL/GenBank/DDBJ whole genome shotgun (WGS) entry which is preliminary data.</text>
</comment>
<dbReference type="EMBL" id="JBHSWE010000001">
    <property type="protein sequence ID" value="MFC6671357.1"/>
    <property type="molecule type" value="Genomic_DNA"/>
</dbReference>
<organism evidence="2 3">
    <name type="scientific">Marinobacterium aestuariivivens</name>
    <dbReference type="NCBI Taxonomy" id="1698799"/>
    <lineage>
        <taxon>Bacteria</taxon>
        <taxon>Pseudomonadati</taxon>
        <taxon>Pseudomonadota</taxon>
        <taxon>Gammaproteobacteria</taxon>
        <taxon>Oceanospirillales</taxon>
        <taxon>Oceanospirillaceae</taxon>
        <taxon>Marinobacterium</taxon>
    </lineage>
</organism>
<keyword evidence="1" id="KW-0472">Membrane</keyword>
<feature type="transmembrane region" description="Helical" evidence="1">
    <location>
        <begin position="46"/>
        <end position="66"/>
    </location>
</feature>
<evidence type="ECO:0000256" key="1">
    <source>
        <dbReference type="SAM" id="Phobius"/>
    </source>
</evidence>
<reference evidence="3" key="1">
    <citation type="journal article" date="2019" name="Int. J. Syst. Evol. Microbiol.">
        <title>The Global Catalogue of Microorganisms (GCM) 10K type strain sequencing project: providing services to taxonomists for standard genome sequencing and annotation.</title>
        <authorList>
            <consortium name="The Broad Institute Genomics Platform"/>
            <consortium name="The Broad Institute Genome Sequencing Center for Infectious Disease"/>
            <person name="Wu L."/>
            <person name="Ma J."/>
        </authorList>
    </citation>
    <scope>NUCLEOTIDE SEQUENCE [LARGE SCALE GENOMIC DNA]</scope>
    <source>
        <strain evidence="3">NBRC 111756</strain>
    </source>
</reference>
<proteinExistence type="predicted"/>
<dbReference type="Proteomes" id="UP001596422">
    <property type="component" value="Unassembled WGS sequence"/>
</dbReference>
<keyword evidence="1" id="KW-1133">Transmembrane helix</keyword>
<name>A0ABW2A1P6_9GAMM</name>
<accession>A0ABW2A1P6</accession>
<gene>
    <name evidence="2" type="ORF">ACFQDL_15705</name>
</gene>
<evidence type="ECO:0000313" key="3">
    <source>
        <dbReference type="Proteomes" id="UP001596422"/>
    </source>
</evidence>
<keyword evidence="3" id="KW-1185">Reference proteome</keyword>
<evidence type="ECO:0000313" key="2">
    <source>
        <dbReference type="EMBL" id="MFC6671357.1"/>
    </source>
</evidence>
<sequence>MKPTEVLSRQSLLGTWLLISGAALFGGLFAGLWLSAELLPPETSHWGLWLLALAPGLLVVVLGLLLERKLLAPLRHLQIQLARLAASPDARSDFSPKAG</sequence>
<feature type="transmembrane region" description="Helical" evidence="1">
    <location>
        <begin position="12"/>
        <end position="34"/>
    </location>
</feature>
<keyword evidence="1" id="KW-0812">Transmembrane</keyword>
<dbReference type="RefSeq" id="WP_379909869.1">
    <property type="nucleotide sequence ID" value="NZ_JBHSWE010000001.1"/>
</dbReference>